<keyword evidence="1" id="KW-0812">Transmembrane</keyword>
<organism evidence="2 3">
    <name type="scientific">Phascolomyces articulosus</name>
    <dbReference type="NCBI Taxonomy" id="60185"/>
    <lineage>
        <taxon>Eukaryota</taxon>
        <taxon>Fungi</taxon>
        <taxon>Fungi incertae sedis</taxon>
        <taxon>Mucoromycota</taxon>
        <taxon>Mucoromycotina</taxon>
        <taxon>Mucoromycetes</taxon>
        <taxon>Mucorales</taxon>
        <taxon>Lichtheimiaceae</taxon>
        <taxon>Phascolomyces</taxon>
    </lineage>
</organism>
<dbReference type="AlphaFoldDB" id="A0AAD5JZK2"/>
<evidence type="ECO:0000256" key="1">
    <source>
        <dbReference type="SAM" id="Phobius"/>
    </source>
</evidence>
<accession>A0AAD5JZK2</accession>
<proteinExistence type="predicted"/>
<dbReference type="Proteomes" id="UP001209540">
    <property type="component" value="Unassembled WGS sequence"/>
</dbReference>
<dbReference type="EMBL" id="JAIXMP010000039">
    <property type="protein sequence ID" value="KAI9248291.1"/>
    <property type="molecule type" value="Genomic_DNA"/>
</dbReference>
<sequence length="89" mass="10567">MSKIILWNTRVSTLLLSTHAKTTPRLNYNIITTITIIHNNDEEKDNEASLLTPYYYTLYIFFSFTCMIHYTVVFQFNLAFLFLKKIVHL</sequence>
<gene>
    <name evidence="2" type="ORF">BDA99DRAFT_232813</name>
</gene>
<comment type="caution">
    <text evidence="2">The sequence shown here is derived from an EMBL/GenBank/DDBJ whole genome shotgun (WGS) entry which is preliminary data.</text>
</comment>
<reference evidence="2" key="2">
    <citation type="submission" date="2023-02" db="EMBL/GenBank/DDBJ databases">
        <authorList>
            <consortium name="DOE Joint Genome Institute"/>
            <person name="Mondo S.J."/>
            <person name="Chang Y."/>
            <person name="Wang Y."/>
            <person name="Ahrendt S."/>
            <person name="Andreopoulos W."/>
            <person name="Barry K."/>
            <person name="Beard J."/>
            <person name="Benny G.L."/>
            <person name="Blankenship S."/>
            <person name="Bonito G."/>
            <person name="Cuomo C."/>
            <person name="Desiro A."/>
            <person name="Gervers K.A."/>
            <person name="Hundley H."/>
            <person name="Kuo A."/>
            <person name="LaButti K."/>
            <person name="Lang B.F."/>
            <person name="Lipzen A."/>
            <person name="O'Donnell K."/>
            <person name="Pangilinan J."/>
            <person name="Reynolds N."/>
            <person name="Sandor L."/>
            <person name="Smith M.W."/>
            <person name="Tsang A."/>
            <person name="Grigoriev I.V."/>
            <person name="Stajich J.E."/>
            <person name="Spatafora J.W."/>
        </authorList>
    </citation>
    <scope>NUCLEOTIDE SEQUENCE</scope>
    <source>
        <strain evidence="2">RSA 2281</strain>
    </source>
</reference>
<evidence type="ECO:0000313" key="3">
    <source>
        <dbReference type="Proteomes" id="UP001209540"/>
    </source>
</evidence>
<feature type="transmembrane region" description="Helical" evidence="1">
    <location>
        <begin position="58"/>
        <end position="83"/>
    </location>
</feature>
<protein>
    <submittedName>
        <fullName evidence="2">Uncharacterized protein</fullName>
    </submittedName>
</protein>
<reference evidence="2" key="1">
    <citation type="journal article" date="2022" name="IScience">
        <title>Evolution of zygomycete secretomes and the origins of terrestrial fungal ecologies.</title>
        <authorList>
            <person name="Chang Y."/>
            <person name="Wang Y."/>
            <person name="Mondo S."/>
            <person name="Ahrendt S."/>
            <person name="Andreopoulos W."/>
            <person name="Barry K."/>
            <person name="Beard J."/>
            <person name="Benny G.L."/>
            <person name="Blankenship S."/>
            <person name="Bonito G."/>
            <person name="Cuomo C."/>
            <person name="Desiro A."/>
            <person name="Gervers K.A."/>
            <person name="Hundley H."/>
            <person name="Kuo A."/>
            <person name="LaButti K."/>
            <person name="Lang B.F."/>
            <person name="Lipzen A."/>
            <person name="O'Donnell K."/>
            <person name="Pangilinan J."/>
            <person name="Reynolds N."/>
            <person name="Sandor L."/>
            <person name="Smith M.E."/>
            <person name="Tsang A."/>
            <person name="Grigoriev I.V."/>
            <person name="Stajich J.E."/>
            <person name="Spatafora J.W."/>
        </authorList>
    </citation>
    <scope>NUCLEOTIDE SEQUENCE</scope>
    <source>
        <strain evidence="2">RSA 2281</strain>
    </source>
</reference>
<keyword evidence="1" id="KW-1133">Transmembrane helix</keyword>
<evidence type="ECO:0000313" key="2">
    <source>
        <dbReference type="EMBL" id="KAI9248291.1"/>
    </source>
</evidence>
<keyword evidence="3" id="KW-1185">Reference proteome</keyword>
<keyword evidence="1" id="KW-0472">Membrane</keyword>
<name>A0AAD5JZK2_9FUNG</name>